<proteinExistence type="predicted"/>
<feature type="region of interest" description="Disordered" evidence="1">
    <location>
        <begin position="69"/>
        <end position="100"/>
    </location>
</feature>
<dbReference type="AlphaFoldDB" id="A0ABD0YE09"/>
<evidence type="ECO:0000256" key="1">
    <source>
        <dbReference type="SAM" id="MobiDB-lite"/>
    </source>
</evidence>
<accession>A0ABD0YE09</accession>
<name>A0ABD0YE09_9HEMI</name>
<evidence type="ECO:0000313" key="2">
    <source>
        <dbReference type="EMBL" id="KAL1116503.1"/>
    </source>
</evidence>
<keyword evidence="3" id="KW-1185">Reference proteome</keyword>
<organism evidence="2 3">
    <name type="scientific">Ranatra chinensis</name>
    <dbReference type="NCBI Taxonomy" id="642074"/>
    <lineage>
        <taxon>Eukaryota</taxon>
        <taxon>Metazoa</taxon>
        <taxon>Ecdysozoa</taxon>
        <taxon>Arthropoda</taxon>
        <taxon>Hexapoda</taxon>
        <taxon>Insecta</taxon>
        <taxon>Pterygota</taxon>
        <taxon>Neoptera</taxon>
        <taxon>Paraneoptera</taxon>
        <taxon>Hemiptera</taxon>
        <taxon>Heteroptera</taxon>
        <taxon>Panheteroptera</taxon>
        <taxon>Nepomorpha</taxon>
        <taxon>Nepidae</taxon>
        <taxon>Ranatrinae</taxon>
        <taxon>Ranatra</taxon>
    </lineage>
</organism>
<dbReference type="Proteomes" id="UP001558652">
    <property type="component" value="Unassembled WGS sequence"/>
</dbReference>
<reference evidence="2 3" key="1">
    <citation type="submission" date="2024-07" db="EMBL/GenBank/DDBJ databases">
        <title>Chromosome-level genome assembly of the water stick insect Ranatra chinensis (Heteroptera: Nepidae).</title>
        <authorList>
            <person name="Liu X."/>
        </authorList>
    </citation>
    <scope>NUCLEOTIDE SEQUENCE [LARGE SCALE GENOMIC DNA]</scope>
    <source>
        <strain evidence="2">Cailab_2021Rc</strain>
        <tissue evidence="2">Muscle</tissue>
    </source>
</reference>
<comment type="caution">
    <text evidence="2">The sequence shown here is derived from an EMBL/GenBank/DDBJ whole genome shotgun (WGS) entry which is preliminary data.</text>
</comment>
<dbReference type="EMBL" id="JBFDAA010000017">
    <property type="protein sequence ID" value="KAL1116503.1"/>
    <property type="molecule type" value="Genomic_DNA"/>
</dbReference>
<evidence type="ECO:0000313" key="3">
    <source>
        <dbReference type="Proteomes" id="UP001558652"/>
    </source>
</evidence>
<sequence length="132" mass="14515">MASKRRNMFYEDMKQGATEIVEDCAPEICVNRRVQSEFRLGLRPKTLVEALVFVPGRRGSWSWISSTALDGSRRRESNSGDSTSGRPPSEMGTYASPFVSGERTTFGTTGKIVALILPTVREATSLCLDHGV</sequence>
<gene>
    <name evidence="2" type="ORF">AAG570_004975</name>
</gene>
<protein>
    <submittedName>
        <fullName evidence="2">Uncharacterized protein</fullName>
    </submittedName>
</protein>